<keyword evidence="2" id="KW-1185">Reference proteome</keyword>
<evidence type="ECO:0000313" key="2">
    <source>
        <dbReference type="Proteomes" id="UP000191418"/>
    </source>
</evidence>
<dbReference type="Proteomes" id="UP000191418">
    <property type="component" value="Unassembled WGS sequence"/>
</dbReference>
<evidence type="ECO:0000313" key="1">
    <source>
        <dbReference type="EMBL" id="OPX55446.1"/>
    </source>
</evidence>
<comment type="caution">
    <text evidence="1">The sequence shown here is derived from an EMBL/GenBank/DDBJ whole genome shotgun (WGS) entry which is preliminary data.</text>
</comment>
<dbReference type="SUPFAM" id="SSF56935">
    <property type="entry name" value="Porins"/>
    <property type="match status" value="1"/>
</dbReference>
<gene>
    <name evidence="1" type="ORF">BTE48_08625</name>
</gene>
<sequence>MFAALGLSQKAFAHGTKVSVPEFGLAIDLALEQAAFADAPSVIQSIPMPLFDKAAAPVSGLNSAELSLQLTASPMPNWLILAKVGHHSHGASTDKNLVVEQGFVQGQLFKDSPQTFITLGRFYSAAGFYNQVGHSGNAYHLAPLVYQSHFGEELLDDGIRFNHHLTRHAEVGVELLSGQNNISGDRLSSGKPAVVLFMQQNLSSLLGRNEALAASNAGWSLAYLQADQQLDSTNTGHSHTADLNYQLSGKLKQLSLAGYWQINQWHLIAELIAREQTADIITSDQFLKVKDRSYGGYLWAGFDLSDNWQLSGRYDRVTYQANSYGHQALLTALELPVVQNPESLSMQLTYLPDRLQSWYVAGGSFKNTEQWYMALGYQLVFSRELF</sequence>
<reference evidence="1 2" key="1">
    <citation type="submission" date="2017-01" db="EMBL/GenBank/DDBJ databases">
        <title>Genome Sequencing of a Marine Spirillum, Oceanospirillum multiglobuliferum ATCC 33336, from Japan.</title>
        <authorList>
            <person name="Carney J.G."/>
            <person name="Trachtenberg A.M."/>
            <person name="Rheaume B.A."/>
            <person name="Linnane J.D."/>
            <person name="Pitts N.L."/>
            <person name="Mykles D.L."/>
            <person name="Maclea K.S."/>
        </authorList>
    </citation>
    <scope>NUCLEOTIDE SEQUENCE [LARGE SCALE GENOMIC DNA]</scope>
    <source>
        <strain evidence="1 2">ATCC 33336</strain>
    </source>
</reference>
<dbReference type="EMBL" id="MTSM01000009">
    <property type="protein sequence ID" value="OPX55446.1"/>
    <property type="molecule type" value="Genomic_DNA"/>
</dbReference>
<proteinExistence type="predicted"/>
<accession>A0A1V4T4I4</accession>
<name>A0A1V4T4I4_9GAMM</name>
<protein>
    <recommendedName>
        <fullName evidence="3">TonB-dependent receptor-like beta-barrel domain-containing protein</fullName>
    </recommendedName>
</protein>
<organism evidence="1 2">
    <name type="scientific">Oceanospirillum multiglobuliferum</name>
    <dbReference type="NCBI Taxonomy" id="64969"/>
    <lineage>
        <taxon>Bacteria</taxon>
        <taxon>Pseudomonadati</taxon>
        <taxon>Pseudomonadota</taxon>
        <taxon>Gammaproteobacteria</taxon>
        <taxon>Oceanospirillales</taxon>
        <taxon>Oceanospirillaceae</taxon>
        <taxon>Oceanospirillum</taxon>
    </lineage>
</organism>
<evidence type="ECO:0008006" key="3">
    <source>
        <dbReference type="Google" id="ProtNLM"/>
    </source>
</evidence>
<dbReference type="AlphaFoldDB" id="A0A1V4T4I4"/>
<dbReference type="STRING" id="64969.SAMN02745127_01680"/>